<gene>
    <name evidence="2" type="ORF">CHS0354_035207</name>
</gene>
<dbReference type="Proteomes" id="UP001195483">
    <property type="component" value="Unassembled WGS sequence"/>
</dbReference>
<keyword evidence="3" id="KW-1185">Reference proteome</keyword>
<dbReference type="PANTHER" id="PTHR42923:SF17">
    <property type="entry name" value="AMINE OXIDASE DOMAIN-CONTAINING PROTEIN"/>
    <property type="match status" value="1"/>
</dbReference>
<dbReference type="EMBL" id="JAEAOA010002069">
    <property type="protein sequence ID" value="KAK3584127.1"/>
    <property type="molecule type" value="Genomic_DNA"/>
</dbReference>
<dbReference type="AlphaFoldDB" id="A0AAE0S2K4"/>
<dbReference type="InterPro" id="IPR036188">
    <property type="entry name" value="FAD/NAD-bd_sf"/>
</dbReference>
<dbReference type="InterPro" id="IPR002937">
    <property type="entry name" value="Amino_oxidase"/>
</dbReference>
<reference evidence="2" key="1">
    <citation type="journal article" date="2021" name="Genome Biol. Evol.">
        <title>A High-Quality Reference Genome for a Parasitic Bivalve with Doubly Uniparental Inheritance (Bivalvia: Unionida).</title>
        <authorList>
            <person name="Smith C.H."/>
        </authorList>
    </citation>
    <scope>NUCLEOTIDE SEQUENCE</scope>
    <source>
        <strain evidence="2">CHS0354</strain>
    </source>
</reference>
<protein>
    <recommendedName>
        <fullName evidence="1">Amine oxidase domain-containing protein</fullName>
    </recommendedName>
</protein>
<comment type="caution">
    <text evidence="2">The sequence shown here is derived from an EMBL/GenBank/DDBJ whole genome shotgun (WGS) entry which is preliminary data.</text>
</comment>
<dbReference type="Gene3D" id="3.50.50.60">
    <property type="entry name" value="FAD/NAD(P)-binding domain"/>
    <property type="match status" value="1"/>
</dbReference>
<organism evidence="2 3">
    <name type="scientific">Potamilus streckersoni</name>
    <dbReference type="NCBI Taxonomy" id="2493646"/>
    <lineage>
        <taxon>Eukaryota</taxon>
        <taxon>Metazoa</taxon>
        <taxon>Spiralia</taxon>
        <taxon>Lophotrochozoa</taxon>
        <taxon>Mollusca</taxon>
        <taxon>Bivalvia</taxon>
        <taxon>Autobranchia</taxon>
        <taxon>Heteroconchia</taxon>
        <taxon>Palaeoheterodonta</taxon>
        <taxon>Unionida</taxon>
        <taxon>Unionoidea</taxon>
        <taxon>Unionidae</taxon>
        <taxon>Ambleminae</taxon>
        <taxon>Lampsilini</taxon>
        <taxon>Potamilus</taxon>
    </lineage>
</organism>
<reference evidence="2" key="3">
    <citation type="submission" date="2023-05" db="EMBL/GenBank/DDBJ databases">
        <authorList>
            <person name="Smith C.H."/>
        </authorList>
    </citation>
    <scope>NUCLEOTIDE SEQUENCE</scope>
    <source>
        <strain evidence="2">CHS0354</strain>
        <tissue evidence="2">Mantle</tissue>
    </source>
</reference>
<dbReference type="GO" id="GO:0016491">
    <property type="term" value="F:oxidoreductase activity"/>
    <property type="evidence" value="ECO:0007669"/>
    <property type="project" value="InterPro"/>
</dbReference>
<evidence type="ECO:0000259" key="1">
    <source>
        <dbReference type="Pfam" id="PF01593"/>
    </source>
</evidence>
<evidence type="ECO:0000313" key="2">
    <source>
        <dbReference type="EMBL" id="KAK3584127.1"/>
    </source>
</evidence>
<proteinExistence type="predicted"/>
<accession>A0AAE0S2K4</accession>
<name>A0AAE0S2K4_9BIVA</name>
<dbReference type="InterPro" id="IPR050464">
    <property type="entry name" value="Zeta_carotene_desat/Oxidored"/>
</dbReference>
<sequence length="403" mass="46295">MKTAVIGTGIAGLSAAYFLHPHDEITVYEKNNYTGGHTNTVFVEREDAVRQGIDTGFMVFNHQNYPYLTRLFEQAARSGKNISTVFADKSRLFSPLFYRFLYEIVRFNRLAHRFIKQSPDSKETTEEFLTRHRFSARFRELYLYPMAGAIWSTAADRIGQFPATGMFTFHKNHGLLGISTHHQWKTVSGGSESYKTALISSFKHLIHNGRGAVSVENAADGVDVKDTSGQTVRYDRVIIAAHADQALKMLNNPTALQQQVLKRYTYNRSRVFLDSSSAYMPRRRALWSSWNFLYQQESEREPASVVSYWMNNLQHIPGSRQYYVILDFTDKIQLPHPFFQTEYEHPLYTTSNLGASPSPNCLNEENPQQRIFFCGSYMGYGFHEDALRSSVHVCRRLLGRDVL</sequence>
<dbReference type="SUPFAM" id="SSF51905">
    <property type="entry name" value="FAD/NAD(P)-binding domain"/>
    <property type="match status" value="1"/>
</dbReference>
<reference evidence="2" key="2">
    <citation type="journal article" date="2021" name="Genome Biol. Evol.">
        <title>Developing a high-quality reference genome for a parasitic bivalve with doubly uniparental inheritance (Bivalvia: Unionida).</title>
        <authorList>
            <person name="Smith C.H."/>
        </authorList>
    </citation>
    <scope>NUCLEOTIDE SEQUENCE</scope>
    <source>
        <strain evidence="2">CHS0354</strain>
        <tissue evidence="2">Mantle</tissue>
    </source>
</reference>
<evidence type="ECO:0000313" key="3">
    <source>
        <dbReference type="Proteomes" id="UP001195483"/>
    </source>
</evidence>
<dbReference type="Pfam" id="PF01593">
    <property type="entry name" value="Amino_oxidase"/>
    <property type="match status" value="1"/>
</dbReference>
<dbReference type="PANTHER" id="PTHR42923">
    <property type="entry name" value="PROTOPORPHYRINOGEN OXIDASE"/>
    <property type="match status" value="1"/>
</dbReference>
<feature type="domain" description="Amine oxidase" evidence="1">
    <location>
        <begin position="10"/>
        <end position="398"/>
    </location>
</feature>